<accession>A0A6C0QMU0</accession>
<evidence type="ECO:0000313" key="1">
    <source>
        <dbReference type="EMBL" id="QHZ50034.1"/>
    </source>
</evidence>
<reference evidence="1 3" key="1">
    <citation type="journal article" date="2020" name="Int. J. Med. Microbiol.">
        <title>Discovery of Paenibacillus larvae ERIC V: Phenotypic and genomic comparison to genotypes ERIC I-IV reveal different inventories of virulence factors which correlate with epidemiological prevalences of American Foulbrood.</title>
        <authorList>
            <person name="Beims H."/>
            <person name="Bunk B."/>
            <person name="Erler S."/>
            <person name="Mohr K.I."/>
            <person name="Sproer C."/>
            <person name="Pradella S."/>
            <person name="Gunther G."/>
            <person name="Rohde M."/>
            <person name="von der Ohe W."/>
            <person name="Steinert M."/>
        </authorList>
    </citation>
    <scope>NUCLEOTIDE SEQUENCE [LARGE SCALE GENOMIC DNA]</scope>
    <source>
        <strain evidence="1">Eric_V</strain>
    </source>
</reference>
<sequence>MTTMTYTTIQGDTWDGISFKLFKDEKLLTILMNANPVHINTVVFSAGVQLTVPPRPAEIPSSLPPWKRVTK</sequence>
<accession>A0A6C0QZJ4</accession>
<evidence type="ECO:0008006" key="4">
    <source>
        <dbReference type="Google" id="ProtNLM"/>
    </source>
</evidence>
<dbReference type="AlphaFoldDB" id="A0A6C0QMU0"/>
<proteinExistence type="predicted"/>
<protein>
    <recommendedName>
        <fullName evidence="4">Phage tail protein</fullName>
    </recommendedName>
</protein>
<name>A0A6C0QMU0_9BACL</name>
<dbReference type="Proteomes" id="UP000464330">
    <property type="component" value="Chromosome"/>
</dbReference>
<organism evidence="1 3">
    <name type="scientific">Paenibacillus larvae subsp. larvae</name>
    <dbReference type="NCBI Taxonomy" id="147375"/>
    <lineage>
        <taxon>Bacteria</taxon>
        <taxon>Bacillati</taxon>
        <taxon>Bacillota</taxon>
        <taxon>Bacilli</taxon>
        <taxon>Bacillales</taxon>
        <taxon>Paenibacillaceae</taxon>
        <taxon>Paenibacillus</taxon>
    </lineage>
</organism>
<gene>
    <name evidence="1" type="ORF">ERICV_00857</name>
    <name evidence="2" type="ORF">ERICV_05135</name>
</gene>
<dbReference type="RefSeq" id="WP_237089773.1">
    <property type="nucleotide sequence ID" value="NZ_CP019717.1"/>
</dbReference>
<evidence type="ECO:0000313" key="3">
    <source>
        <dbReference type="Proteomes" id="UP000464330"/>
    </source>
</evidence>
<dbReference type="EMBL" id="CP019719">
    <property type="protein sequence ID" value="QHZ54119.1"/>
    <property type="molecule type" value="Genomic_DNA"/>
</dbReference>
<dbReference type="EMBL" id="CP019717">
    <property type="protein sequence ID" value="QHZ50034.1"/>
    <property type="molecule type" value="Genomic_DNA"/>
</dbReference>
<evidence type="ECO:0000313" key="2">
    <source>
        <dbReference type="EMBL" id="QHZ54119.1"/>
    </source>
</evidence>